<reference evidence="2 4" key="1">
    <citation type="submission" date="2015-11" db="EMBL/GenBank/DDBJ databases">
        <title>Draft Genome Sequence of the Type Strain Trueperella bernardiae LCDC 89-0504T, Isolated from Blood Culture.</title>
        <authorList>
            <person name="Bernier A.-M."/>
            <person name="Bernard K."/>
        </authorList>
    </citation>
    <scope>NUCLEOTIDE SEQUENCE [LARGE SCALE GENOMIC DNA]</scope>
    <source>
        <strain evidence="2 4">LCDC 89-0504</strain>
    </source>
</reference>
<feature type="transmembrane region" description="Helical" evidence="1">
    <location>
        <begin position="31"/>
        <end position="47"/>
    </location>
</feature>
<name>A0A0W1KJE7_9ACTO</name>
<keyword evidence="1" id="KW-0472">Membrane</keyword>
<keyword evidence="1" id="KW-1133">Transmembrane helix</keyword>
<evidence type="ECO:0000313" key="2">
    <source>
        <dbReference type="EMBL" id="KTF04132.1"/>
    </source>
</evidence>
<dbReference type="Proteomes" id="UP000054404">
    <property type="component" value="Unassembled WGS sequence"/>
</dbReference>
<sequence>MKSVVGAVVGFVTGMLTVVVSAGPLDMPWVGVGLAAGIVAAGAWFMWEWGSFGAWVAYVIGTFAATGWLVYFPPADDTLAVVGAGVSSTWVLVAAVSAVFPVPLVIRYGARRGLGDEGADDVDDAEAGL</sequence>
<feature type="transmembrane region" description="Helical" evidence="1">
    <location>
        <begin position="79"/>
        <end position="106"/>
    </location>
</feature>
<dbReference type="Proteomes" id="UP001225576">
    <property type="component" value="Unassembled WGS sequence"/>
</dbReference>
<organism evidence="2 4">
    <name type="scientific">Trueperella bernardiae</name>
    <dbReference type="NCBI Taxonomy" id="59561"/>
    <lineage>
        <taxon>Bacteria</taxon>
        <taxon>Bacillati</taxon>
        <taxon>Actinomycetota</taxon>
        <taxon>Actinomycetes</taxon>
        <taxon>Actinomycetales</taxon>
        <taxon>Actinomycetaceae</taxon>
        <taxon>Trueperella</taxon>
    </lineage>
</organism>
<protein>
    <submittedName>
        <fullName evidence="2">Uncharacterized protein</fullName>
    </submittedName>
</protein>
<accession>A0A0W1KJE7</accession>
<feature type="transmembrane region" description="Helical" evidence="1">
    <location>
        <begin position="54"/>
        <end position="73"/>
    </location>
</feature>
<reference evidence="3" key="2">
    <citation type="submission" date="2023-05" db="EMBL/GenBank/DDBJ databases">
        <title>Genomic Catalog of Human Bladder Bacteria.</title>
        <authorList>
            <person name="Du J."/>
        </authorList>
    </citation>
    <scope>NUCLEOTIDE SEQUENCE</scope>
    <source>
        <strain evidence="3">UMB1304A</strain>
    </source>
</reference>
<dbReference type="EMBL" id="LNIZ01000004">
    <property type="protein sequence ID" value="KTF04132.1"/>
    <property type="molecule type" value="Genomic_DNA"/>
</dbReference>
<dbReference type="PATRIC" id="fig|59561.3.peg.1098"/>
<comment type="caution">
    <text evidence="2">The sequence shown here is derived from an EMBL/GenBank/DDBJ whole genome shotgun (WGS) entry which is preliminary data.</text>
</comment>
<evidence type="ECO:0000313" key="4">
    <source>
        <dbReference type="Proteomes" id="UP000054404"/>
    </source>
</evidence>
<keyword evidence="1" id="KW-0812">Transmembrane</keyword>
<dbReference type="OrthoDB" id="3268962at2"/>
<evidence type="ECO:0000313" key="3">
    <source>
        <dbReference type="EMBL" id="MDK8602493.1"/>
    </source>
</evidence>
<evidence type="ECO:0000256" key="1">
    <source>
        <dbReference type="SAM" id="Phobius"/>
    </source>
</evidence>
<gene>
    <name evidence="2" type="ORF">AQZ59_01108</name>
    <name evidence="3" type="ORF">QP858_08490</name>
</gene>
<dbReference type="RefSeq" id="WP_062613663.1">
    <property type="nucleotide sequence ID" value="NZ_CAUPHE010000032.1"/>
</dbReference>
<dbReference type="STRING" id="59561.AQZ59_01108"/>
<proteinExistence type="predicted"/>
<keyword evidence="4" id="KW-1185">Reference proteome</keyword>
<dbReference type="AlphaFoldDB" id="A0A0W1KJE7"/>
<dbReference type="EMBL" id="JASPDQ010000023">
    <property type="protein sequence ID" value="MDK8602493.1"/>
    <property type="molecule type" value="Genomic_DNA"/>
</dbReference>